<proteinExistence type="predicted"/>
<protein>
    <submittedName>
        <fullName evidence="1">Uncharacterized protein</fullName>
    </submittedName>
</protein>
<organism evidence="1 2">
    <name type="scientific">Melastoma candidum</name>
    <dbReference type="NCBI Taxonomy" id="119954"/>
    <lineage>
        <taxon>Eukaryota</taxon>
        <taxon>Viridiplantae</taxon>
        <taxon>Streptophyta</taxon>
        <taxon>Embryophyta</taxon>
        <taxon>Tracheophyta</taxon>
        <taxon>Spermatophyta</taxon>
        <taxon>Magnoliopsida</taxon>
        <taxon>eudicotyledons</taxon>
        <taxon>Gunneridae</taxon>
        <taxon>Pentapetalae</taxon>
        <taxon>rosids</taxon>
        <taxon>malvids</taxon>
        <taxon>Myrtales</taxon>
        <taxon>Melastomataceae</taxon>
        <taxon>Melastomatoideae</taxon>
        <taxon>Melastomateae</taxon>
        <taxon>Melastoma</taxon>
    </lineage>
</organism>
<evidence type="ECO:0000313" key="2">
    <source>
        <dbReference type="Proteomes" id="UP001057402"/>
    </source>
</evidence>
<dbReference type="EMBL" id="CM042882">
    <property type="protein sequence ID" value="KAI4382624.1"/>
    <property type="molecule type" value="Genomic_DNA"/>
</dbReference>
<keyword evidence="2" id="KW-1185">Reference proteome</keyword>
<gene>
    <name evidence="1" type="ORF">MLD38_008564</name>
</gene>
<accession>A0ACB9RYG2</accession>
<evidence type="ECO:0000313" key="1">
    <source>
        <dbReference type="EMBL" id="KAI4382624.1"/>
    </source>
</evidence>
<dbReference type="Proteomes" id="UP001057402">
    <property type="component" value="Chromosome 3"/>
</dbReference>
<sequence length="148" mass="16299">MVGRLRHLAVNWEKRERSNFGARDSGMSSPIGTAINGVQFSMRGHQPSVEKESVSASDEDTVADVMEHHDQFVNSMQSRLAKLQVVNGFWGRRDLKGVIISMEKMADNSVLADVVSIMTEKMDLITLDICTCLLPLLTGLLAVILIGI</sequence>
<comment type="caution">
    <text evidence="1">The sequence shown here is derived from an EMBL/GenBank/DDBJ whole genome shotgun (WGS) entry which is preliminary data.</text>
</comment>
<reference evidence="2" key="1">
    <citation type="journal article" date="2023" name="Front. Plant Sci.">
        <title>Chromosomal-level genome assembly of Melastoma candidum provides insights into trichome evolution.</title>
        <authorList>
            <person name="Zhong Y."/>
            <person name="Wu W."/>
            <person name="Sun C."/>
            <person name="Zou P."/>
            <person name="Liu Y."/>
            <person name="Dai S."/>
            <person name="Zhou R."/>
        </authorList>
    </citation>
    <scope>NUCLEOTIDE SEQUENCE [LARGE SCALE GENOMIC DNA]</scope>
</reference>
<name>A0ACB9RYG2_9MYRT</name>